<accession>A0ABW5NHG2</accession>
<comment type="caution">
    <text evidence="2">The sequence shown here is derived from an EMBL/GenBank/DDBJ whole genome shotgun (WGS) entry which is preliminary data.</text>
</comment>
<sequence length="1501" mass="167886">MAIELNGKPLKFTAEFDSRQAEQSIEQFLGKLKKMSSKNIATDSVDKVASKASEKYETILAGATSAFNAFSNSSKDFYTNIAQGEMQLQKIRNEQNALNKELRQGLVTDEEYIKKTAQLNKVREEFSRTIKQNKADLQQLAAAQNANKPKFTRQDTLNELAGAHTAGGGGQQLNVSDALAKATQQSLDKLNRELLELDKNLKKGSITNEEYAKSAAAINNKIKEVTLNQEYYNQNARKNVVPAKELQEQKTILDVISEEYKEMVEDATSAFQTISADAKFLNTKLAELRQESQNLNSAQKQLDSAYKNGEISQQQYLQGSRDLGVQQNEVRKRISETRNEINQLENAERKSIGSLAEKTARLTQIQQKYSQLSQAQRENINVGGKLREEYRKLSAEVQKLNNELSGTKSQGIGNVFNSIRGIAGAMGIAFGSQQLISFGKELFDIAKQAEGIELRFARIGDTQGLEKLRRATRNTVSDLELMKLAVNADNFRIPMDVLAKGLDFATRRATETGQSVDYLVNSFVTGLGRKSKLILDNLGISASELNDEIAKTGDFATSVGNIIDREMEKSGRAVDGLTEKTNRLSTGWQHLKKSVAQAFQAIFDPNAIEASKVEQMTEAYRTSFDAIKGYSNDAKSTFIKNTQDQLKSVNDNLRGLTLDSPAFKKMYDDRRKNTSMYKYETPDDFLQLLQKPLVEQQQALQASLTYAKGITEEMSKQERQSKNIFSKAEIDEKLKEANNDYDNAIGNQARSVAKKEVEKWQKMLDDVSLKSISASNKKSESEAKKLAKEIEKDNADRLKLLDQWAKTDANYLNKQMSRDEQEVQSVKDKYAEIKKAIEEHNKTTKGKKITLVGFDESINLSIAGVKERQVNDKKLKQYQEDYQNYLRYEQLKKETSQKYADEQFGTFKNVVTNMQQEMNALQGKKFTQGLSPIEESYLKELEEQQKAHLDRVKEETVRQYTEALQLSMGYDEKLLATQKRYQDAYAALGESATESQKKALEEGLKEEFSVLTIANLEKETNWEKTFGTLQFLSKKASLQVLKDIQTRLDAELKAGKLTRQDYDRASNEVATAGASINLEKSWSASTGALNKYREAIKKYGKESVEAKQAQAGMFTALSRDLQMASQAIGEVGGLLGSLGASDGLQETVGKVSGLVGSMGELAAGIATGNPIAIISGSISTLTKVIDLFNTKDKKIQKQIELYQKRLDSLSKTYSKLQDQINNSVGESFYKDSQEAIKNLKAQQKILEQSARAESSKKKADQNKIKEYRDQIDEKQREIKEIERSITQNLVQTTFKDLANELTNALVSAFEAGEDAIGSMDKVFDQFIKNALVNSLKLKMIEPIINDMIDQVADYMEDNDNSIEGFDFEKWKNKLSDSSEDFTKALEKAYEGLGLEKDSQKSGSAGELNKGIASITENTANRLEAEFGGLRIAQLQLLEITKLQHSSFISISSDHLAKLNAIENNTFRTANNTDKLTGIETAIVELNKKVTNGDMLRRGAGL</sequence>
<dbReference type="RefSeq" id="WP_380866405.1">
    <property type="nucleotide sequence ID" value="NZ_JBHUMA010000003.1"/>
</dbReference>
<evidence type="ECO:0000313" key="3">
    <source>
        <dbReference type="Proteomes" id="UP001597393"/>
    </source>
</evidence>
<proteinExistence type="predicted"/>
<evidence type="ECO:0000256" key="1">
    <source>
        <dbReference type="SAM" id="Coils"/>
    </source>
</evidence>
<evidence type="ECO:0000313" key="2">
    <source>
        <dbReference type="EMBL" id="MFD2597322.1"/>
    </source>
</evidence>
<dbReference type="EMBL" id="JBHUMA010000003">
    <property type="protein sequence ID" value="MFD2597322.1"/>
    <property type="molecule type" value="Genomic_DNA"/>
</dbReference>
<gene>
    <name evidence="2" type="ORF">ACFSQ3_00040</name>
</gene>
<feature type="coiled-coil region" evidence="1">
    <location>
        <begin position="727"/>
        <end position="843"/>
    </location>
</feature>
<feature type="coiled-coil region" evidence="1">
    <location>
        <begin position="271"/>
        <end position="410"/>
    </location>
</feature>
<feature type="coiled-coil region" evidence="1">
    <location>
        <begin position="1199"/>
        <end position="1291"/>
    </location>
</feature>
<keyword evidence="1" id="KW-0175">Coiled coil</keyword>
<feature type="coiled-coil region" evidence="1">
    <location>
        <begin position="180"/>
        <end position="207"/>
    </location>
</feature>
<keyword evidence="3" id="KW-1185">Reference proteome</keyword>
<organism evidence="2 3">
    <name type="scientific">Sphingobacterium corticis</name>
    <dbReference type="NCBI Taxonomy" id="1812823"/>
    <lineage>
        <taxon>Bacteria</taxon>
        <taxon>Pseudomonadati</taxon>
        <taxon>Bacteroidota</taxon>
        <taxon>Sphingobacteriia</taxon>
        <taxon>Sphingobacteriales</taxon>
        <taxon>Sphingobacteriaceae</taxon>
        <taxon>Sphingobacterium</taxon>
    </lineage>
</organism>
<reference evidence="3" key="1">
    <citation type="journal article" date="2019" name="Int. J. Syst. Evol. Microbiol.">
        <title>The Global Catalogue of Microorganisms (GCM) 10K type strain sequencing project: providing services to taxonomists for standard genome sequencing and annotation.</title>
        <authorList>
            <consortium name="The Broad Institute Genomics Platform"/>
            <consortium name="The Broad Institute Genome Sequencing Center for Infectious Disease"/>
            <person name="Wu L."/>
            <person name="Ma J."/>
        </authorList>
    </citation>
    <scope>NUCLEOTIDE SEQUENCE [LARGE SCALE GENOMIC DNA]</scope>
    <source>
        <strain evidence="3">KCTC 42248</strain>
    </source>
</reference>
<name>A0ABW5NHG2_9SPHI</name>
<dbReference type="Proteomes" id="UP001597393">
    <property type="component" value="Unassembled WGS sequence"/>
</dbReference>
<dbReference type="Gene3D" id="1.10.287.1490">
    <property type="match status" value="1"/>
</dbReference>
<protein>
    <submittedName>
        <fullName evidence="2">Uncharacterized protein</fullName>
    </submittedName>
</protein>